<proteinExistence type="predicted"/>
<sequence>MNIKNIKYSLISIIFILISFNSYGSPPLLSKVVNILNETVNNMADDALYIKMQKHYQTLRLLDTENQWVTPKLSSISDQLLPKNISKQDAKQLIKETANSLEKNEYLITFLEKAENYTFNDLINKSSHNRQQHLADVIAYALVQQNLTTAMYDDWKIIEDCKTVWAKARTKTDFYSQMGLFSKVKLVSVEYPISRIISFHKENYVPEYFTKLLLPLNILEAVAVDTENGFLDNAIAGLVLTANNPGELPSRFNDNHKSILISMPLPKKWADLYSVWNLAFVSRYEHFPYTMVKLLIPKVNNYYAQPDEYIYNRALALYTHIHFTFLGSADRAITGETTFDWSDEAFTKLFGEVNRDSAYDYEKSVIKYRLSHSEE</sequence>
<dbReference type="RefSeq" id="WP_215817728.1">
    <property type="nucleotide sequence ID" value="NZ_JAGSOY010000001.1"/>
</dbReference>
<name>A0ABS5Z687_9GAMM</name>
<gene>
    <name evidence="1" type="ORF">KCG35_00665</name>
</gene>
<keyword evidence="2" id="KW-1185">Reference proteome</keyword>
<reference evidence="1 2" key="1">
    <citation type="submission" date="2021-04" db="EMBL/GenBank/DDBJ databases">
        <authorList>
            <person name="Pira H."/>
            <person name="Risdian C."/>
            <person name="Wink J."/>
        </authorList>
    </citation>
    <scope>NUCLEOTIDE SEQUENCE [LARGE SCALE GENOMIC DNA]</scope>
    <source>
        <strain evidence="1 2">WH53</strain>
    </source>
</reference>
<evidence type="ECO:0000313" key="1">
    <source>
        <dbReference type="EMBL" id="MBU2709562.1"/>
    </source>
</evidence>
<dbReference type="EMBL" id="JAGSOY010000001">
    <property type="protein sequence ID" value="MBU2709562.1"/>
    <property type="molecule type" value="Genomic_DNA"/>
</dbReference>
<comment type="caution">
    <text evidence="1">The sequence shown here is derived from an EMBL/GenBank/DDBJ whole genome shotgun (WGS) entry which is preliminary data.</text>
</comment>
<accession>A0ABS5Z687</accession>
<protein>
    <submittedName>
        <fullName evidence="1">Uncharacterized protein</fullName>
    </submittedName>
</protein>
<evidence type="ECO:0000313" key="2">
    <source>
        <dbReference type="Proteomes" id="UP000690515"/>
    </source>
</evidence>
<organism evidence="1 2">
    <name type="scientific">Zooshikella harenae</name>
    <dbReference type="NCBI Taxonomy" id="2827238"/>
    <lineage>
        <taxon>Bacteria</taxon>
        <taxon>Pseudomonadati</taxon>
        <taxon>Pseudomonadota</taxon>
        <taxon>Gammaproteobacteria</taxon>
        <taxon>Oceanospirillales</taxon>
        <taxon>Zooshikellaceae</taxon>
        <taxon>Zooshikella</taxon>
    </lineage>
</organism>
<dbReference type="Proteomes" id="UP000690515">
    <property type="component" value="Unassembled WGS sequence"/>
</dbReference>